<keyword evidence="3" id="KW-1185">Reference proteome</keyword>
<feature type="non-terminal residue" evidence="2">
    <location>
        <position position="1"/>
    </location>
</feature>
<dbReference type="Proteomes" id="UP000008062">
    <property type="component" value="Chromosome 7"/>
</dbReference>
<protein>
    <submittedName>
        <fullName evidence="2">Uncharacterized protein</fullName>
    </submittedName>
</protein>
<accession>F9XES3</accession>
<evidence type="ECO:0000313" key="3">
    <source>
        <dbReference type="Proteomes" id="UP000008062"/>
    </source>
</evidence>
<evidence type="ECO:0000313" key="2">
    <source>
        <dbReference type="EMBL" id="EGP86236.1"/>
    </source>
</evidence>
<sequence length="156" mass="16513">MESVDEYLSSPCITVGGDVERKPSDGGVSQISTDVPADDAPSDPTAVGQSLRRRGKSFGGMLNKQIRPLELAPDTKPSFTAPKHSRSFTVTAAADKKPSLPGTQTSGPAPARHSISLALTSNPFVPSDEDLPQQKAHSEQLVSDKEETSDPDQSSR</sequence>
<dbReference type="KEGG" id="ztr:MYCGRDRAFT_81437"/>
<dbReference type="RefSeq" id="XP_003851260.1">
    <property type="nucleotide sequence ID" value="XM_003851212.1"/>
</dbReference>
<gene>
    <name evidence="2" type="ORF">MYCGRDRAFT_81437</name>
</gene>
<evidence type="ECO:0000256" key="1">
    <source>
        <dbReference type="SAM" id="MobiDB-lite"/>
    </source>
</evidence>
<dbReference type="InParanoid" id="F9XES3"/>
<feature type="region of interest" description="Disordered" evidence="1">
    <location>
        <begin position="1"/>
        <end position="156"/>
    </location>
</feature>
<dbReference type="GeneID" id="13401092"/>
<dbReference type="EMBL" id="CM001202">
    <property type="protein sequence ID" value="EGP86236.1"/>
    <property type="molecule type" value="Genomic_DNA"/>
</dbReference>
<dbReference type="AlphaFoldDB" id="F9XES3"/>
<organism evidence="2 3">
    <name type="scientific">Zymoseptoria tritici (strain CBS 115943 / IPO323)</name>
    <name type="common">Speckled leaf blotch fungus</name>
    <name type="synonym">Septoria tritici</name>
    <dbReference type="NCBI Taxonomy" id="336722"/>
    <lineage>
        <taxon>Eukaryota</taxon>
        <taxon>Fungi</taxon>
        <taxon>Dikarya</taxon>
        <taxon>Ascomycota</taxon>
        <taxon>Pezizomycotina</taxon>
        <taxon>Dothideomycetes</taxon>
        <taxon>Dothideomycetidae</taxon>
        <taxon>Mycosphaerellales</taxon>
        <taxon>Mycosphaerellaceae</taxon>
        <taxon>Zymoseptoria</taxon>
    </lineage>
</organism>
<dbReference type="HOGENOM" id="CLU_1691072_0_0_1"/>
<name>F9XES3_ZYMTI</name>
<feature type="compositionally biased region" description="Basic and acidic residues" evidence="1">
    <location>
        <begin position="136"/>
        <end position="156"/>
    </location>
</feature>
<proteinExistence type="predicted"/>
<reference evidence="2 3" key="1">
    <citation type="journal article" date="2011" name="PLoS Genet.">
        <title>Finished genome of the fungal wheat pathogen Mycosphaerella graminicola reveals dispensome structure, chromosome plasticity, and stealth pathogenesis.</title>
        <authorList>
            <person name="Goodwin S.B."/>
            <person name="Ben M'barek S."/>
            <person name="Dhillon B."/>
            <person name="Wittenberg A.H.J."/>
            <person name="Crane C.F."/>
            <person name="Hane J.K."/>
            <person name="Foster A.J."/>
            <person name="Van der Lee T.A.J."/>
            <person name="Grimwood J."/>
            <person name="Aerts A."/>
            <person name="Antoniw J."/>
            <person name="Bailey A."/>
            <person name="Bluhm B."/>
            <person name="Bowler J."/>
            <person name="Bristow J."/>
            <person name="van der Burgt A."/>
            <person name="Canto-Canche B."/>
            <person name="Churchill A.C.L."/>
            <person name="Conde-Ferraez L."/>
            <person name="Cools H.J."/>
            <person name="Coutinho P.M."/>
            <person name="Csukai M."/>
            <person name="Dehal P."/>
            <person name="De Wit P."/>
            <person name="Donzelli B."/>
            <person name="van de Geest H.C."/>
            <person name="van Ham R.C.H.J."/>
            <person name="Hammond-Kosack K.E."/>
            <person name="Henrissat B."/>
            <person name="Kilian A."/>
            <person name="Kobayashi A.K."/>
            <person name="Koopmann E."/>
            <person name="Kourmpetis Y."/>
            <person name="Kuzniar A."/>
            <person name="Lindquist E."/>
            <person name="Lombard V."/>
            <person name="Maliepaard C."/>
            <person name="Martins N."/>
            <person name="Mehrabi R."/>
            <person name="Nap J.P.H."/>
            <person name="Ponomarenko A."/>
            <person name="Rudd J.J."/>
            <person name="Salamov A."/>
            <person name="Schmutz J."/>
            <person name="Schouten H.J."/>
            <person name="Shapiro H."/>
            <person name="Stergiopoulos I."/>
            <person name="Torriani S.F.F."/>
            <person name="Tu H."/>
            <person name="de Vries R.P."/>
            <person name="Waalwijk C."/>
            <person name="Ware S.B."/>
            <person name="Wiebenga A."/>
            <person name="Zwiers L.-H."/>
            <person name="Oliver R.P."/>
            <person name="Grigoriev I.V."/>
            <person name="Kema G.H.J."/>
        </authorList>
    </citation>
    <scope>NUCLEOTIDE SEQUENCE [LARGE SCALE GENOMIC DNA]</scope>
    <source>
        <strain evidence="3">CBS 115943 / IPO323</strain>
    </source>
</reference>